<feature type="transmembrane region" description="Helical" evidence="7">
    <location>
        <begin position="448"/>
        <end position="470"/>
    </location>
</feature>
<feature type="transmembrane region" description="Helical" evidence="7">
    <location>
        <begin position="795"/>
        <end position="818"/>
    </location>
</feature>
<reference evidence="9" key="1">
    <citation type="submission" date="2020-11" db="EMBL/GenBank/DDBJ databases">
        <title>Isolation and identification of active actinomycetes.</title>
        <authorList>
            <person name="Sun X."/>
        </authorList>
    </citation>
    <scope>NUCLEOTIDE SEQUENCE</scope>
    <source>
        <strain evidence="9">NEAU-A11</strain>
    </source>
</reference>
<dbReference type="GO" id="GO:0022857">
    <property type="term" value="F:transmembrane transporter activity"/>
    <property type="evidence" value="ECO:0007669"/>
    <property type="project" value="TreeGrafter"/>
</dbReference>
<feature type="transmembrane region" description="Helical" evidence="7">
    <location>
        <begin position="707"/>
        <end position="730"/>
    </location>
</feature>
<keyword evidence="4 7" id="KW-1133">Transmembrane helix</keyword>
<accession>A0A931CJS8</accession>
<feature type="transmembrane region" description="Helical" evidence="7">
    <location>
        <begin position="320"/>
        <end position="346"/>
    </location>
</feature>
<evidence type="ECO:0000256" key="2">
    <source>
        <dbReference type="ARBA" id="ARBA00022475"/>
    </source>
</evidence>
<feature type="transmembrane region" description="Helical" evidence="7">
    <location>
        <begin position="491"/>
        <end position="510"/>
    </location>
</feature>
<proteinExistence type="inferred from homology"/>
<evidence type="ECO:0000313" key="9">
    <source>
        <dbReference type="EMBL" id="MBG0568658.1"/>
    </source>
</evidence>
<feature type="domain" description="ABC3 transporter permease C-terminal" evidence="8">
    <location>
        <begin position="279"/>
        <end position="399"/>
    </location>
</feature>
<evidence type="ECO:0000256" key="1">
    <source>
        <dbReference type="ARBA" id="ARBA00004651"/>
    </source>
</evidence>
<dbReference type="RefSeq" id="WP_196420428.1">
    <property type="nucleotide sequence ID" value="NZ_JADQTO010000042.1"/>
</dbReference>
<feature type="transmembrane region" description="Helical" evidence="7">
    <location>
        <begin position="276"/>
        <end position="300"/>
    </location>
</feature>
<dbReference type="PANTHER" id="PTHR30572:SF4">
    <property type="entry name" value="ABC TRANSPORTER PERMEASE YTRF"/>
    <property type="match status" value="1"/>
</dbReference>
<dbReference type="InterPro" id="IPR003838">
    <property type="entry name" value="ABC3_permease_C"/>
</dbReference>
<sequence>MIRLALGSLRQHRGAYVGTFLAALLAIAMLAGGGLLLFSVLTAEPPADRFAATAAVVSGQREISVEEVTTKQKKDKTKTKRKVKTERLTGAGTLPADLAARLRTVPGVTAVVADYAFPIVAAGPGGRVLRGTDDAPVVGHGWSSAALTPYQLRQGRAPRPGEAVLDADLAARGDLRVGIDLTLTTRTGIRTVRISGIAAPAGRDGLPAQGALFLADDEVAAVSGLAGPTAVGIMAQPGLNLATIRDLTGDAPVLTGDRVRADLPGALPDYIGPISIFGFVIGITAFAAVFVLTGTVTLSVRQRLRELALLRTIGATPRRLRTLLGVESVLLAFVAALPAIPLGVLFARVVAARFQHLGMVPAQFTVPINVPVLLLAAPAGMLVTFVAARIAGRRAVRIAPTQAITETAAAPTGGLVVRTIVALITTAGAVAVLTFVPLDGPFGMGMTFISSALLLCAVAALGPLLVRGLLGLIGRPFGLAGLLSRAQYRRVAAVAMPLALMFTINATMLLNSTLLERLAGHEQAARTAAATWQVTAPGGMPLDTAQRLAALPGVTGAAATLPTRVIAVQGGKPEDHAAQGLLTAGAESALNLSLTGRLDGDSFAASGYLMRQYGWKIGETVPLWLADGHRVELRLAAGFARNRGFGELVIPARLVAAHDPKGLVSTVALRGDVADTIHRAWPGLRVAPTVAAAAAGDASEQQGAFELMVAISLGFTAVAVVNTFAIAAVARRQEFADLRLAGATSGQVHRLAAREAVLTVAVGLLLGAVTAGIVVGTFSTAQDGVFRLIVAPGTYLTLAGTVTLLGLLAGTVPARLMVRNRSAVRSR</sequence>
<comment type="caution">
    <text evidence="9">The sequence shown here is derived from an EMBL/GenBank/DDBJ whole genome shotgun (WGS) entry which is preliminary data.</text>
</comment>
<evidence type="ECO:0000259" key="8">
    <source>
        <dbReference type="Pfam" id="PF02687"/>
    </source>
</evidence>
<dbReference type="PANTHER" id="PTHR30572">
    <property type="entry name" value="MEMBRANE COMPONENT OF TRANSPORTER-RELATED"/>
    <property type="match status" value="1"/>
</dbReference>
<feature type="domain" description="ABC3 transporter permease C-terminal" evidence="8">
    <location>
        <begin position="708"/>
        <end position="818"/>
    </location>
</feature>
<gene>
    <name evidence="9" type="ORF">I4J89_45285</name>
</gene>
<dbReference type="Pfam" id="PF02687">
    <property type="entry name" value="FtsX"/>
    <property type="match status" value="2"/>
</dbReference>
<feature type="transmembrane region" description="Helical" evidence="7">
    <location>
        <begin position="415"/>
        <end position="436"/>
    </location>
</feature>
<protein>
    <submittedName>
        <fullName evidence="9">ABC transporter permease</fullName>
    </submittedName>
</protein>
<dbReference type="InterPro" id="IPR050250">
    <property type="entry name" value="Macrolide_Exporter_MacB"/>
</dbReference>
<dbReference type="EMBL" id="JADQTO010000042">
    <property type="protein sequence ID" value="MBG0568658.1"/>
    <property type="molecule type" value="Genomic_DNA"/>
</dbReference>
<comment type="similarity">
    <text evidence="6">Belongs to the ABC-4 integral membrane protein family.</text>
</comment>
<dbReference type="GO" id="GO:0005886">
    <property type="term" value="C:plasma membrane"/>
    <property type="evidence" value="ECO:0007669"/>
    <property type="project" value="UniProtKB-SubCell"/>
</dbReference>
<evidence type="ECO:0000256" key="6">
    <source>
        <dbReference type="ARBA" id="ARBA00038076"/>
    </source>
</evidence>
<evidence type="ECO:0000256" key="4">
    <source>
        <dbReference type="ARBA" id="ARBA00022989"/>
    </source>
</evidence>
<keyword evidence="3 7" id="KW-0812">Transmembrane</keyword>
<keyword evidence="5 7" id="KW-0472">Membrane</keyword>
<evidence type="ECO:0000256" key="3">
    <source>
        <dbReference type="ARBA" id="ARBA00022692"/>
    </source>
</evidence>
<dbReference type="Proteomes" id="UP000598146">
    <property type="component" value="Unassembled WGS sequence"/>
</dbReference>
<feature type="transmembrane region" description="Helical" evidence="7">
    <location>
        <begin position="20"/>
        <end position="41"/>
    </location>
</feature>
<feature type="transmembrane region" description="Helical" evidence="7">
    <location>
        <begin position="751"/>
        <end position="775"/>
    </location>
</feature>
<name>A0A931CJS8_9ACTN</name>
<keyword evidence="10" id="KW-1185">Reference proteome</keyword>
<evidence type="ECO:0000256" key="7">
    <source>
        <dbReference type="SAM" id="Phobius"/>
    </source>
</evidence>
<evidence type="ECO:0000256" key="5">
    <source>
        <dbReference type="ARBA" id="ARBA00023136"/>
    </source>
</evidence>
<keyword evidence="2" id="KW-1003">Cell membrane</keyword>
<organism evidence="9 10">
    <name type="scientific">Actinoplanes aureus</name>
    <dbReference type="NCBI Taxonomy" id="2792083"/>
    <lineage>
        <taxon>Bacteria</taxon>
        <taxon>Bacillati</taxon>
        <taxon>Actinomycetota</taxon>
        <taxon>Actinomycetes</taxon>
        <taxon>Micromonosporales</taxon>
        <taxon>Micromonosporaceae</taxon>
        <taxon>Actinoplanes</taxon>
    </lineage>
</organism>
<comment type="subcellular location">
    <subcellularLocation>
        <location evidence="1">Cell membrane</location>
        <topology evidence="1">Multi-pass membrane protein</topology>
    </subcellularLocation>
</comment>
<dbReference type="AlphaFoldDB" id="A0A931CJS8"/>
<feature type="transmembrane region" description="Helical" evidence="7">
    <location>
        <begin position="366"/>
        <end position="388"/>
    </location>
</feature>
<evidence type="ECO:0000313" key="10">
    <source>
        <dbReference type="Proteomes" id="UP000598146"/>
    </source>
</evidence>